<dbReference type="GO" id="GO:0004674">
    <property type="term" value="F:protein serine/threonine kinase activity"/>
    <property type="evidence" value="ECO:0007669"/>
    <property type="project" value="UniProtKB-KW"/>
</dbReference>
<gene>
    <name evidence="7" type="ORF">PSALAMII_LOCUS7367</name>
</gene>
<keyword evidence="5" id="KW-0067">ATP-binding</keyword>
<keyword evidence="4" id="KW-0418">Kinase</keyword>
<dbReference type="SUPFAM" id="SSF56112">
    <property type="entry name" value="Protein kinase-like (PK-like)"/>
    <property type="match status" value="1"/>
</dbReference>
<evidence type="ECO:0000313" key="7">
    <source>
        <dbReference type="EMBL" id="CAG8396646.1"/>
    </source>
</evidence>
<evidence type="ECO:0000256" key="3">
    <source>
        <dbReference type="ARBA" id="ARBA00022741"/>
    </source>
</evidence>
<dbReference type="GO" id="GO:0005524">
    <property type="term" value="F:ATP binding"/>
    <property type="evidence" value="ECO:0007669"/>
    <property type="project" value="UniProtKB-KW"/>
</dbReference>
<comment type="caution">
    <text evidence="7">The sequence shown here is derived from an EMBL/GenBank/DDBJ whole genome shotgun (WGS) entry which is preliminary data.</text>
</comment>
<dbReference type="InterPro" id="IPR051175">
    <property type="entry name" value="CLK_kinases"/>
</dbReference>
<dbReference type="Pfam" id="PF00069">
    <property type="entry name" value="Pkinase"/>
    <property type="match status" value="1"/>
</dbReference>
<dbReference type="PANTHER" id="PTHR45646">
    <property type="entry name" value="SERINE/THREONINE-PROTEIN KINASE DOA-RELATED"/>
    <property type="match status" value="1"/>
</dbReference>
<dbReference type="Proteomes" id="UP001152649">
    <property type="component" value="Unassembled WGS sequence"/>
</dbReference>
<feature type="domain" description="Protein kinase" evidence="6">
    <location>
        <begin position="92"/>
        <end position="440"/>
    </location>
</feature>
<dbReference type="InterPro" id="IPR000719">
    <property type="entry name" value="Prot_kinase_dom"/>
</dbReference>
<evidence type="ECO:0000256" key="1">
    <source>
        <dbReference type="ARBA" id="ARBA00022527"/>
    </source>
</evidence>
<dbReference type="Gene3D" id="3.30.200.20">
    <property type="entry name" value="Phosphorylase Kinase, domain 1"/>
    <property type="match status" value="1"/>
</dbReference>
<proteinExistence type="predicted"/>
<dbReference type="InterPro" id="IPR011009">
    <property type="entry name" value="Kinase-like_dom_sf"/>
</dbReference>
<reference evidence="7" key="1">
    <citation type="submission" date="2021-07" db="EMBL/GenBank/DDBJ databases">
        <authorList>
            <person name="Branca A.L. A."/>
        </authorList>
    </citation>
    <scope>NUCLEOTIDE SEQUENCE</scope>
</reference>
<keyword evidence="3" id="KW-0547">Nucleotide-binding</keyword>
<sequence>MYECPKRYAPITQGAKTWPDTSRLFELQRSPLARLLALVSLQAPGLCILLSNMDLSLYCQSNLLYTQESLSKYQAGGYHPVNLGDTFENDRYKIYHKLGWGGFSTVWLAKDRDRNEWVSLKIMTANSSISQELQNLEFLEKQSQRGLSSNYIVQLLDAFLHKGPNGDHQCLVFELLGPSVDKVLYDYSGSDEKLDPEIVLRISTQLLKAVKFIHNAGMCHGDISGRNIAFTCTHLSKQTEEQLFDVIGSPEIEPLKRIDGTPLGNELPIQLIKAAEWTHWIDEDEEDIRLLDFGESFYQGQEPQKLAQPGSLRVPETIFTDCFDYRVDLWRTGCMIYSFLFTTWPFWYLGEDDVLISQMIGFVEERLPTEWESKWESMQTSSHDLELEDHGTSKLEQKFVELSDPALEPLLHVIQGLMRFLPSSRLTAEGALDLLGNAQD</sequence>
<keyword evidence="2" id="KW-0808">Transferase</keyword>
<organism evidence="7 8">
    <name type="scientific">Penicillium salamii</name>
    <dbReference type="NCBI Taxonomy" id="1612424"/>
    <lineage>
        <taxon>Eukaryota</taxon>
        <taxon>Fungi</taxon>
        <taxon>Dikarya</taxon>
        <taxon>Ascomycota</taxon>
        <taxon>Pezizomycotina</taxon>
        <taxon>Eurotiomycetes</taxon>
        <taxon>Eurotiomycetidae</taxon>
        <taxon>Eurotiales</taxon>
        <taxon>Aspergillaceae</taxon>
        <taxon>Penicillium</taxon>
    </lineage>
</organism>
<dbReference type="AlphaFoldDB" id="A0A9W4JKE3"/>
<evidence type="ECO:0000256" key="5">
    <source>
        <dbReference type="ARBA" id="ARBA00022840"/>
    </source>
</evidence>
<dbReference type="EMBL" id="CAJVPG010000333">
    <property type="protein sequence ID" value="CAG8396646.1"/>
    <property type="molecule type" value="Genomic_DNA"/>
</dbReference>
<evidence type="ECO:0000256" key="4">
    <source>
        <dbReference type="ARBA" id="ARBA00022777"/>
    </source>
</evidence>
<evidence type="ECO:0000313" key="8">
    <source>
        <dbReference type="Proteomes" id="UP001152649"/>
    </source>
</evidence>
<evidence type="ECO:0000259" key="6">
    <source>
        <dbReference type="PROSITE" id="PS50011"/>
    </source>
</evidence>
<accession>A0A9W4JKE3</accession>
<name>A0A9W4JKE3_9EURO</name>
<protein>
    <recommendedName>
        <fullName evidence="6">Protein kinase domain-containing protein</fullName>
    </recommendedName>
</protein>
<keyword evidence="8" id="KW-1185">Reference proteome</keyword>
<dbReference type="Gene3D" id="1.10.510.10">
    <property type="entry name" value="Transferase(Phosphotransferase) domain 1"/>
    <property type="match status" value="1"/>
</dbReference>
<evidence type="ECO:0000256" key="2">
    <source>
        <dbReference type="ARBA" id="ARBA00022679"/>
    </source>
</evidence>
<keyword evidence="1" id="KW-0723">Serine/threonine-protein kinase</keyword>
<dbReference type="SMART" id="SM00220">
    <property type="entry name" value="S_TKc"/>
    <property type="match status" value="1"/>
</dbReference>
<dbReference type="PROSITE" id="PS50011">
    <property type="entry name" value="PROTEIN_KINASE_DOM"/>
    <property type="match status" value="1"/>
</dbReference>
<dbReference type="OrthoDB" id="5979581at2759"/>